<gene>
    <name evidence="1" type="ORF">B7492_01950</name>
</gene>
<dbReference type="AlphaFoldDB" id="A0A1W6A2N2"/>
<organism evidence="1 2">
    <name type="scientific">Bacillus mycoides</name>
    <dbReference type="NCBI Taxonomy" id="1405"/>
    <lineage>
        <taxon>Bacteria</taxon>
        <taxon>Bacillati</taxon>
        <taxon>Bacillota</taxon>
        <taxon>Bacilli</taxon>
        <taxon>Bacillales</taxon>
        <taxon>Bacillaceae</taxon>
        <taxon>Bacillus</taxon>
        <taxon>Bacillus cereus group</taxon>
    </lineage>
</organism>
<name>A0A1W6A2N2_BACMY</name>
<proteinExistence type="predicted"/>
<protein>
    <submittedName>
        <fullName evidence="1">Uncharacterized protein</fullName>
    </submittedName>
</protein>
<accession>A0A1W6A2N2</accession>
<dbReference type="Proteomes" id="UP000192932">
    <property type="component" value="Chromosome"/>
</dbReference>
<evidence type="ECO:0000313" key="2">
    <source>
        <dbReference type="Proteomes" id="UP000192932"/>
    </source>
</evidence>
<dbReference type="RefSeq" id="WP_085308775.1">
    <property type="nucleotide sequence ID" value="NZ_CP020743.1"/>
</dbReference>
<evidence type="ECO:0000313" key="1">
    <source>
        <dbReference type="EMBL" id="ARJ20094.1"/>
    </source>
</evidence>
<sequence>MKFWAIAYSYQEDVFFDFAKEDDTMDLTETCFLPTEELAKSIIGELLNNHDYIPVEIELETLQKNGVWSYARGKVERWDEE</sequence>
<dbReference type="EMBL" id="CP020743">
    <property type="protein sequence ID" value="ARJ20094.1"/>
    <property type="molecule type" value="Genomic_DNA"/>
</dbReference>
<reference evidence="1 2" key="1">
    <citation type="submission" date="2017-04" db="EMBL/GenBank/DDBJ databases">
        <title>The Characteristic of a Fine Plant Growth-Promoting Rhizobacteria Bacillus mycoides Gnyt1 and its Whole Genome Sequencing Analysis.</title>
        <authorList>
            <person name="Li J.H."/>
            <person name="Yao T."/>
        </authorList>
    </citation>
    <scope>NUCLEOTIDE SEQUENCE [LARGE SCALE GENOMIC DNA]</scope>
    <source>
        <strain evidence="1 2">Gnyt1</strain>
    </source>
</reference>